<dbReference type="AlphaFoldDB" id="A0A8S9FDP4"/>
<accession>A0A8S9FDP4</accession>
<comment type="caution">
    <text evidence="2">The sequence shown here is derived from an EMBL/GenBank/DDBJ whole genome shotgun (WGS) entry which is preliminary data.</text>
</comment>
<name>A0A8S9FDP4_BRACR</name>
<organism evidence="2">
    <name type="scientific">Brassica cretica</name>
    <name type="common">Mustard</name>
    <dbReference type="NCBI Taxonomy" id="69181"/>
    <lineage>
        <taxon>Eukaryota</taxon>
        <taxon>Viridiplantae</taxon>
        <taxon>Streptophyta</taxon>
        <taxon>Embryophyta</taxon>
        <taxon>Tracheophyta</taxon>
        <taxon>Spermatophyta</taxon>
        <taxon>Magnoliopsida</taxon>
        <taxon>eudicotyledons</taxon>
        <taxon>Gunneridae</taxon>
        <taxon>Pentapetalae</taxon>
        <taxon>rosids</taxon>
        <taxon>malvids</taxon>
        <taxon>Brassicales</taxon>
        <taxon>Brassicaceae</taxon>
        <taxon>Brassiceae</taxon>
        <taxon>Brassica</taxon>
    </lineage>
</organism>
<evidence type="ECO:0000313" key="2">
    <source>
        <dbReference type="EMBL" id="KAF2530899.1"/>
    </source>
</evidence>
<feature type="compositionally biased region" description="Low complexity" evidence="1">
    <location>
        <begin position="1"/>
        <end position="19"/>
    </location>
</feature>
<feature type="region of interest" description="Disordered" evidence="1">
    <location>
        <begin position="1"/>
        <end position="20"/>
    </location>
</feature>
<gene>
    <name evidence="2" type="ORF">F2Q70_00030613</name>
</gene>
<protein>
    <submittedName>
        <fullName evidence="2">Uncharacterized protein</fullName>
    </submittedName>
</protein>
<dbReference type="EMBL" id="QGKY02002305">
    <property type="protein sequence ID" value="KAF2530899.1"/>
    <property type="molecule type" value="Genomic_DNA"/>
</dbReference>
<sequence>MSSKSSTSSSSSINLFSSSEVKAEAAENTEVMEFISAFSSSSISFLLGKIYLHDLRV</sequence>
<reference evidence="2" key="1">
    <citation type="submission" date="2019-12" db="EMBL/GenBank/DDBJ databases">
        <title>Genome sequencing and annotation of Brassica cretica.</title>
        <authorList>
            <person name="Studholme D.J."/>
            <person name="Sarris P.F."/>
        </authorList>
    </citation>
    <scope>NUCLEOTIDE SEQUENCE</scope>
    <source>
        <strain evidence="2">PFS-102/07</strain>
        <tissue evidence="2">Leaf</tissue>
    </source>
</reference>
<evidence type="ECO:0000256" key="1">
    <source>
        <dbReference type="SAM" id="MobiDB-lite"/>
    </source>
</evidence>
<proteinExistence type="predicted"/>